<keyword evidence="11 16" id="KW-0472">Membrane</keyword>
<dbReference type="NCBIfam" id="TIGR01433">
    <property type="entry name" value="CyoA"/>
    <property type="match status" value="1"/>
</dbReference>
<dbReference type="InterPro" id="IPR034227">
    <property type="entry name" value="CuRO_UO_II"/>
</dbReference>
<keyword evidence="9 16" id="KW-1133">Transmembrane helix</keyword>
<evidence type="ECO:0000256" key="14">
    <source>
        <dbReference type="ARBA" id="ARBA00030198"/>
    </source>
</evidence>
<evidence type="ECO:0000256" key="8">
    <source>
        <dbReference type="ARBA" id="ARBA00022982"/>
    </source>
</evidence>
<dbReference type="RefSeq" id="WP_181267155.1">
    <property type="nucleotide sequence ID" value="NZ_BAAAGB010000001.1"/>
</dbReference>
<dbReference type="EMBL" id="VDES01000002">
    <property type="protein sequence ID" value="MBA1374252.1"/>
    <property type="molecule type" value="Genomic_DNA"/>
</dbReference>
<evidence type="ECO:0000256" key="16">
    <source>
        <dbReference type="SAM" id="Phobius"/>
    </source>
</evidence>
<dbReference type="GO" id="GO:0005886">
    <property type="term" value="C:plasma membrane"/>
    <property type="evidence" value="ECO:0007669"/>
    <property type="project" value="UniProtKB-SubCell"/>
</dbReference>
<evidence type="ECO:0000256" key="10">
    <source>
        <dbReference type="ARBA" id="ARBA00023002"/>
    </source>
</evidence>
<dbReference type="Pfam" id="PF00116">
    <property type="entry name" value="COX2"/>
    <property type="match status" value="1"/>
</dbReference>
<evidence type="ECO:0000256" key="5">
    <source>
        <dbReference type="ARBA" id="ARBA00022660"/>
    </source>
</evidence>
<feature type="region of interest" description="Disordered" evidence="15">
    <location>
        <begin position="368"/>
        <end position="403"/>
    </location>
</feature>
<keyword evidence="7" id="KW-0732">Signal</keyword>
<dbReference type="PROSITE" id="PS51257">
    <property type="entry name" value="PROKAR_LIPOPROTEIN"/>
    <property type="match status" value="1"/>
</dbReference>
<organism evidence="19 20">
    <name type="scientific">Sphingomonas ursincola</name>
    <dbReference type="NCBI Taxonomy" id="56361"/>
    <lineage>
        <taxon>Bacteria</taxon>
        <taxon>Pseudomonadati</taxon>
        <taxon>Pseudomonadota</taxon>
        <taxon>Alphaproteobacteria</taxon>
        <taxon>Sphingomonadales</taxon>
        <taxon>Sphingomonadaceae</taxon>
        <taxon>Sphingomonas</taxon>
    </lineage>
</organism>
<dbReference type="InterPro" id="IPR036257">
    <property type="entry name" value="Cyt_c_oxidase_su2_TM_sf"/>
</dbReference>
<evidence type="ECO:0000256" key="1">
    <source>
        <dbReference type="ARBA" id="ARBA00004651"/>
    </source>
</evidence>
<keyword evidence="20" id="KW-1185">Reference proteome</keyword>
<gene>
    <name evidence="19" type="primary">cyoA</name>
    <name evidence="19" type="ORF">FG486_07865</name>
</gene>
<evidence type="ECO:0000256" key="11">
    <source>
        <dbReference type="ARBA" id="ARBA00023136"/>
    </source>
</evidence>
<protein>
    <recommendedName>
        <fullName evidence="14">Ubiquinol oxidase polypeptide II</fullName>
    </recommendedName>
</protein>
<sequence length="403" mass="44225">MTRLRPPLAIAAVCLLPLLGGCNMVVLDPAGDVAQQQGDLVVISTLLMLIIIVPVMALTGYFAWKYRAANETATYKPDWDHSTQLELAIWAIPLLIIICLGAVTWVGTHLLDPYRPLARTAPGQAVTEKDKPLEVQAVALNWKWLFIYPEQGIATVNELAVPEGRPLRFRISSSSVMNSFYVPAMAGQIYAMPGMETKLHAVFNETGRFTGFSANYSGAGFSNMRFGVRSLSPQDFAKWTAKARSQGQTLDRATYLKLERPSEKEPVRHYASVEPDLFDRIVNMCAEPGKMCMHDMMAIDARGGMGLAGLHNVRQLSYDKHAARGTGDTASDRYIAENCTNPELLSASLARMEDRVIDLSTLTGAGLKRPGGPLFRKRETSPQSPEHTKSPELTQAGTMDPVS</sequence>
<evidence type="ECO:0000256" key="15">
    <source>
        <dbReference type="SAM" id="MobiDB-lite"/>
    </source>
</evidence>
<dbReference type="GO" id="GO:0004129">
    <property type="term" value="F:cytochrome-c oxidase activity"/>
    <property type="evidence" value="ECO:0007669"/>
    <property type="project" value="InterPro"/>
</dbReference>
<dbReference type="SUPFAM" id="SSF49503">
    <property type="entry name" value="Cupredoxins"/>
    <property type="match status" value="1"/>
</dbReference>
<dbReference type="CDD" id="cd04212">
    <property type="entry name" value="CuRO_UO_II"/>
    <property type="match status" value="1"/>
</dbReference>
<evidence type="ECO:0000259" key="18">
    <source>
        <dbReference type="PROSITE" id="PS50999"/>
    </source>
</evidence>
<dbReference type="Proteomes" id="UP000589292">
    <property type="component" value="Unassembled WGS sequence"/>
</dbReference>
<dbReference type="Gene3D" id="1.10.287.90">
    <property type="match status" value="1"/>
</dbReference>
<dbReference type="InterPro" id="IPR006333">
    <property type="entry name" value="Cyt_o_ubiquinol_oxidase_su2"/>
</dbReference>
<dbReference type="InterPro" id="IPR011759">
    <property type="entry name" value="Cyt_c_oxidase_su2_TM_dom"/>
</dbReference>
<evidence type="ECO:0000256" key="4">
    <source>
        <dbReference type="ARBA" id="ARBA00022475"/>
    </source>
</evidence>
<comment type="subcellular location">
    <subcellularLocation>
        <location evidence="1">Cell membrane</location>
        <topology evidence="1">Multi-pass membrane protein</topology>
    </subcellularLocation>
</comment>
<keyword evidence="13" id="KW-0449">Lipoprotein</keyword>
<keyword evidence="6 16" id="KW-0812">Transmembrane</keyword>
<keyword evidence="5" id="KW-0679">Respiratory chain</keyword>
<reference evidence="19 20" key="1">
    <citation type="journal article" date="1994" name="Int. J. Syst. Bacteriol.">
        <title>Phylogenetic positions of novel aerobic, bacteriochlorophyll a-containing bacteria and description of Roseococcus thiosulfatophilus gen. nov., sp. nov., Erythromicrobium ramosum gen. nov., sp. nov., and Erythrobacter litoralis sp. nov.</title>
        <authorList>
            <person name="Yurkov V."/>
            <person name="Stackebrandt E."/>
            <person name="Holmes A."/>
            <person name="Fuerst J.A."/>
            <person name="Hugenholtz P."/>
            <person name="Golecki J."/>
            <person name="Gad'on N."/>
            <person name="Gorlenko V.M."/>
            <person name="Kompantseva E.I."/>
            <person name="Drews G."/>
        </authorList>
    </citation>
    <scope>NUCLEOTIDE SEQUENCE [LARGE SCALE GENOMIC DNA]</scope>
    <source>
        <strain evidence="19 20">KR-99</strain>
    </source>
</reference>
<dbReference type="GO" id="GO:0005507">
    <property type="term" value="F:copper ion binding"/>
    <property type="evidence" value="ECO:0007669"/>
    <property type="project" value="InterPro"/>
</dbReference>
<dbReference type="Gene3D" id="2.60.40.420">
    <property type="entry name" value="Cupredoxins - blue copper proteins"/>
    <property type="match status" value="1"/>
</dbReference>
<dbReference type="PROSITE" id="PS50999">
    <property type="entry name" value="COX2_TM"/>
    <property type="match status" value="1"/>
</dbReference>
<feature type="transmembrane region" description="Helical" evidence="16">
    <location>
        <begin position="85"/>
        <end position="107"/>
    </location>
</feature>
<dbReference type="PANTHER" id="PTHR22888:SF18">
    <property type="entry name" value="CYTOCHROME BO(3) UBIQUINOL OXIDASE SUBUNIT 2"/>
    <property type="match status" value="1"/>
</dbReference>
<feature type="compositionally biased region" description="Basic and acidic residues" evidence="15">
    <location>
        <begin position="376"/>
        <end position="390"/>
    </location>
</feature>
<dbReference type="InterPro" id="IPR010514">
    <property type="entry name" value="COX_ARM"/>
</dbReference>
<keyword evidence="4" id="KW-1003">Cell membrane</keyword>
<evidence type="ECO:0000313" key="20">
    <source>
        <dbReference type="Proteomes" id="UP000589292"/>
    </source>
</evidence>
<name>A0A7V8RD30_9SPHN</name>
<dbReference type="AlphaFoldDB" id="A0A7V8RD30"/>
<keyword evidence="3" id="KW-0813">Transport</keyword>
<evidence type="ECO:0000259" key="17">
    <source>
        <dbReference type="PROSITE" id="PS50857"/>
    </source>
</evidence>
<dbReference type="GO" id="GO:0016682">
    <property type="term" value="F:oxidoreductase activity, acting on diphenols and related substances as donors, oxygen as acceptor"/>
    <property type="evidence" value="ECO:0007669"/>
    <property type="project" value="InterPro"/>
</dbReference>
<comment type="caution">
    <text evidence="19">The sequence shown here is derived from an EMBL/GenBank/DDBJ whole genome shotgun (WGS) entry which is preliminary data.</text>
</comment>
<dbReference type="GO" id="GO:0009486">
    <property type="term" value="F:cytochrome bo3 ubiquinol oxidase activity"/>
    <property type="evidence" value="ECO:0007669"/>
    <property type="project" value="InterPro"/>
</dbReference>
<feature type="transmembrane region" description="Helical" evidence="16">
    <location>
        <begin position="40"/>
        <end position="64"/>
    </location>
</feature>
<proteinExistence type="inferred from homology"/>
<dbReference type="InterPro" id="IPR045187">
    <property type="entry name" value="CcO_II"/>
</dbReference>
<evidence type="ECO:0000256" key="12">
    <source>
        <dbReference type="ARBA" id="ARBA00023139"/>
    </source>
</evidence>
<evidence type="ECO:0000256" key="9">
    <source>
        <dbReference type="ARBA" id="ARBA00022989"/>
    </source>
</evidence>
<dbReference type="GO" id="GO:0042773">
    <property type="term" value="P:ATP synthesis coupled electron transport"/>
    <property type="evidence" value="ECO:0007669"/>
    <property type="project" value="TreeGrafter"/>
</dbReference>
<accession>A0A7V8RD30</accession>
<dbReference type="InterPro" id="IPR008972">
    <property type="entry name" value="Cupredoxin"/>
</dbReference>
<feature type="domain" description="Cytochrome oxidase subunit II transmembrane region profile" evidence="18">
    <location>
        <begin position="18"/>
        <end position="115"/>
    </location>
</feature>
<evidence type="ECO:0000313" key="19">
    <source>
        <dbReference type="EMBL" id="MBA1374252.1"/>
    </source>
</evidence>
<evidence type="ECO:0000256" key="13">
    <source>
        <dbReference type="ARBA" id="ARBA00023288"/>
    </source>
</evidence>
<dbReference type="PROSITE" id="PS50857">
    <property type="entry name" value="COX2_CUA"/>
    <property type="match status" value="1"/>
</dbReference>
<keyword evidence="12" id="KW-0564">Palmitate</keyword>
<evidence type="ECO:0000256" key="3">
    <source>
        <dbReference type="ARBA" id="ARBA00022448"/>
    </source>
</evidence>
<feature type="domain" description="Cytochrome oxidase subunit II copper A binding" evidence="17">
    <location>
        <begin position="130"/>
        <end position="242"/>
    </location>
</feature>
<dbReference type="PANTHER" id="PTHR22888">
    <property type="entry name" value="CYTOCHROME C OXIDASE, SUBUNIT II"/>
    <property type="match status" value="1"/>
</dbReference>
<evidence type="ECO:0000256" key="2">
    <source>
        <dbReference type="ARBA" id="ARBA00007866"/>
    </source>
</evidence>
<dbReference type="InterPro" id="IPR002429">
    <property type="entry name" value="CcO_II-like_C"/>
</dbReference>
<comment type="similarity">
    <text evidence="2">Belongs to the cytochrome c oxidase subunit 2 family.</text>
</comment>
<keyword evidence="10" id="KW-0560">Oxidoreductase</keyword>
<dbReference type="Pfam" id="PF06481">
    <property type="entry name" value="COX_ARM"/>
    <property type="match status" value="1"/>
</dbReference>
<evidence type="ECO:0000256" key="7">
    <source>
        <dbReference type="ARBA" id="ARBA00022729"/>
    </source>
</evidence>
<dbReference type="SUPFAM" id="SSF81464">
    <property type="entry name" value="Cytochrome c oxidase subunit II-like, transmembrane region"/>
    <property type="match status" value="1"/>
</dbReference>
<evidence type="ECO:0000256" key="6">
    <source>
        <dbReference type="ARBA" id="ARBA00022692"/>
    </source>
</evidence>
<keyword evidence="8" id="KW-0249">Electron transport</keyword>